<dbReference type="PANTHER" id="PTHR43793">
    <property type="entry name" value="FAD SYNTHASE"/>
    <property type="match status" value="1"/>
</dbReference>
<dbReference type="RefSeq" id="WP_168008589.1">
    <property type="nucleotide sequence ID" value="NZ_JAATHJ010000030.1"/>
</dbReference>
<dbReference type="NCBIfam" id="TIGR00125">
    <property type="entry name" value="cyt_tran_rel"/>
    <property type="match status" value="1"/>
</dbReference>
<dbReference type="EMBL" id="JAATHJ010000030">
    <property type="protein sequence ID" value="NJP38775.1"/>
    <property type="molecule type" value="Genomic_DNA"/>
</dbReference>
<dbReference type="InterPro" id="IPR004821">
    <property type="entry name" value="Cyt_trans-like"/>
</dbReference>
<dbReference type="GO" id="GO:0016779">
    <property type="term" value="F:nucleotidyltransferase activity"/>
    <property type="evidence" value="ECO:0007669"/>
    <property type="project" value="UniProtKB-KW"/>
</dbReference>
<feature type="domain" description="Cytidyltransferase-like" evidence="3">
    <location>
        <begin position="8"/>
        <end position="133"/>
    </location>
</feature>
<dbReference type="AlphaFoldDB" id="A0A969PSM2"/>
<evidence type="ECO:0000313" key="5">
    <source>
        <dbReference type="Proteomes" id="UP000752012"/>
    </source>
</evidence>
<proteinExistence type="predicted"/>
<dbReference type="Proteomes" id="UP000752012">
    <property type="component" value="Unassembled WGS sequence"/>
</dbReference>
<accession>A0A969PSM2</accession>
<dbReference type="PANTHER" id="PTHR43793:SF1">
    <property type="entry name" value="FAD SYNTHASE"/>
    <property type="match status" value="1"/>
</dbReference>
<keyword evidence="5" id="KW-1185">Reference proteome</keyword>
<comment type="caution">
    <text evidence="4">The sequence shown here is derived from an EMBL/GenBank/DDBJ whole genome shotgun (WGS) entry which is preliminary data.</text>
</comment>
<name>A0A969PSM2_9BACI</name>
<dbReference type="Pfam" id="PF01467">
    <property type="entry name" value="CTP_transf_like"/>
    <property type="match status" value="1"/>
</dbReference>
<dbReference type="InterPro" id="IPR014729">
    <property type="entry name" value="Rossmann-like_a/b/a_fold"/>
</dbReference>
<gene>
    <name evidence="4" type="ORF">HCN83_14500</name>
</gene>
<evidence type="ECO:0000256" key="2">
    <source>
        <dbReference type="ARBA" id="ARBA00022695"/>
    </source>
</evidence>
<sequence>MKQYKTGYTTGVFDLFHIGHLTILEKAKSQCSHLIVGVSTDDLVMKSKNKLPVIPFAERISIIAALSCVDEVVPQWDKNKYAAWERLRFDAMFVGDDWKGSSLFQETEQALSVHGVDVIYFPYTKGISSTMLTEKLKVMKISELEEQPWS</sequence>
<dbReference type="SUPFAM" id="SSF52374">
    <property type="entry name" value="Nucleotidylyl transferase"/>
    <property type="match status" value="1"/>
</dbReference>
<keyword evidence="1" id="KW-0808">Transferase</keyword>
<reference evidence="4 5" key="1">
    <citation type="submission" date="2020-03" db="EMBL/GenBank/DDBJ databases">
        <title>Assessment of the enzymatic potential of alkaline-tolerant lipase obtained from Bacillus luteus H11 (technogenic soil) for the bioremediation of saline soils contaminated with petroleum substances.</title>
        <authorList>
            <person name="Kalwasinska A."/>
        </authorList>
    </citation>
    <scope>NUCLEOTIDE SEQUENCE [LARGE SCALE GENOMIC DNA]</scope>
    <source>
        <strain evidence="4 5">H11</strain>
    </source>
</reference>
<dbReference type="InterPro" id="IPR050385">
    <property type="entry name" value="Archaeal_FAD_synthase"/>
</dbReference>
<evidence type="ECO:0000256" key="1">
    <source>
        <dbReference type="ARBA" id="ARBA00022679"/>
    </source>
</evidence>
<keyword evidence="2 4" id="KW-0548">Nucleotidyltransferase</keyword>
<evidence type="ECO:0000259" key="3">
    <source>
        <dbReference type="Pfam" id="PF01467"/>
    </source>
</evidence>
<organism evidence="4 5">
    <name type="scientific">Alkalicoccus luteus</name>
    <dbReference type="NCBI Taxonomy" id="1237094"/>
    <lineage>
        <taxon>Bacteria</taxon>
        <taxon>Bacillati</taxon>
        <taxon>Bacillota</taxon>
        <taxon>Bacilli</taxon>
        <taxon>Bacillales</taxon>
        <taxon>Bacillaceae</taxon>
        <taxon>Alkalicoccus</taxon>
    </lineage>
</organism>
<evidence type="ECO:0000313" key="4">
    <source>
        <dbReference type="EMBL" id="NJP38775.1"/>
    </source>
</evidence>
<protein>
    <submittedName>
        <fullName evidence="4">Adenylyltransferase/cytidyltransferase family protein</fullName>
    </submittedName>
</protein>
<dbReference type="Gene3D" id="3.40.50.620">
    <property type="entry name" value="HUPs"/>
    <property type="match status" value="1"/>
</dbReference>